<reference evidence="2" key="1">
    <citation type="submission" date="2009-11" db="EMBL/GenBank/DDBJ databases">
        <authorList>
            <consortium name="The Broad Institute Genome Sequencing Platform"/>
            <person name="Ward D."/>
            <person name="Feldgarden M."/>
            <person name="Earl A."/>
            <person name="Young S.K."/>
            <person name="Zeng Q."/>
            <person name="Koehrsen M."/>
            <person name="Alvarado L."/>
            <person name="Berlin A."/>
            <person name="Bochicchio J."/>
            <person name="Borenstein D."/>
            <person name="Chapman S.B."/>
            <person name="Chen Z."/>
            <person name="Engels R."/>
            <person name="Freedman E."/>
            <person name="Gellesch M."/>
            <person name="Goldberg J."/>
            <person name="Griggs A."/>
            <person name="Gujja S."/>
            <person name="Heilman E."/>
            <person name="Heiman D."/>
            <person name="Hepburn T."/>
            <person name="Howarth C."/>
            <person name="Jen D."/>
            <person name="Larson L."/>
            <person name="Lewis B."/>
            <person name="Mehta T."/>
            <person name="Park D."/>
            <person name="Pearson M."/>
            <person name="Roberts A."/>
            <person name="Saif S."/>
            <person name="Shea T."/>
            <person name="Shenoy N."/>
            <person name="Sisk P."/>
            <person name="Stolte C."/>
            <person name="Sykes S."/>
            <person name="Thomson T."/>
            <person name="Walk T."/>
            <person name="White J."/>
            <person name="Yandava C."/>
            <person name="Izard J."/>
            <person name="Baranova O.V."/>
            <person name="Blanton J.M."/>
            <person name="Tanner A.C."/>
            <person name="Dewhirst F.E."/>
            <person name="Haas B."/>
            <person name="Nusbaum C."/>
            <person name="Birren B."/>
        </authorList>
    </citation>
    <scope>NUCLEOTIDE SEQUENCE [LARGE SCALE GENOMIC DNA]</scope>
    <source>
        <strain evidence="2">1-1 BBBD Race 1</strain>
    </source>
</reference>
<dbReference type="EMBL" id="ADAS02000570">
    <property type="protein sequence ID" value="OAV87134.1"/>
    <property type="molecule type" value="Genomic_DNA"/>
</dbReference>
<dbReference type="AlphaFoldDB" id="A0A0C4ES18"/>
<dbReference type="EnsemblFungi" id="PTTG_03592-t43_1">
    <property type="protein sequence ID" value="PTTG_03592-t43_1-p1"/>
    <property type="gene ID" value="PTTG_03592"/>
</dbReference>
<reference evidence="2" key="2">
    <citation type="submission" date="2016-05" db="EMBL/GenBank/DDBJ databases">
        <title>Comparative analysis highlights variable genome content of wheat rusts and divergence of the mating loci.</title>
        <authorList>
            <person name="Cuomo C.A."/>
            <person name="Bakkeren G."/>
            <person name="Szabo L."/>
            <person name="Khalil H."/>
            <person name="Joly D."/>
            <person name="Goldberg J."/>
            <person name="Young S."/>
            <person name="Zeng Q."/>
            <person name="Fellers J."/>
        </authorList>
    </citation>
    <scope>NUCLEOTIDE SEQUENCE [LARGE SCALE GENOMIC DNA]</scope>
    <source>
        <strain evidence="2">1-1 BBBD Race 1</strain>
    </source>
</reference>
<name>A0A0C4ES18_PUCT1</name>
<feature type="compositionally biased region" description="Low complexity" evidence="1">
    <location>
        <begin position="62"/>
        <end position="89"/>
    </location>
</feature>
<protein>
    <submittedName>
        <fullName evidence="2 3">Uncharacterized protein</fullName>
    </submittedName>
</protein>
<evidence type="ECO:0000313" key="2">
    <source>
        <dbReference type="EMBL" id="OAV87134.1"/>
    </source>
</evidence>
<dbReference type="OrthoDB" id="2498268at2759"/>
<proteinExistence type="predicted"/>
<keyword evidence="4" id="KW-1185">Reference proteome</keyword>
<dbReference type="VEuPathDB" id="FungiDB:PTTG_03592"/>
<feature type="region of interest" description="Disordered" evidence="1">
    <location>
        <begin position="52"/>
        <end position="89"/>
    </location>
</feature>
<gene>
    <name evidence="2" type="ORF">PTTG_03592</name>
</gene>
<evidence type="ECO:0000256" key="1">
    <source>
        <dbReference type="SAM" id="MobiDB-lite"/>
    </source>
</evidence>
<organism evidence="2">
    <name type="scientific">Puccinia triticina (isolate 1-1 / race 1 (BBBD))</name>
    <name type="common">Brown leaf rust fungus</name>
    <dbReference type="NCBI Taxonomy" id="630390"/>
    <lineage>
        <taxon>Eukaryota</taxon>
        <taxon>Fungi</taxon>
        <taxon>Dikarya</taxon>
        <taxon>Basidiomycota</taxon>
        <taxon>Pucciniomycotina</taxon>
        <taxon>Pucciniomycetes</taxon>
        <taxon>Pucciniales</taxon>
        <taxon>Pucciniaceae</taxon>
        <taxon>Puccinia</taxon>
    </lineage>
</organism>
<evidence type="ECO:0000313" key="4">
    <source>
        <dbReference type="Proteomes" id="UP000005240"/>
    </source>
</evidence>
<evidence type="ECO:0000313" key="3">
    <source>
        <dbReference type="EnsemblFungi" id="PTTG_03592-t43_1-p1"/>
    </source>
</evidence>
<sequence>MHVFVNPEDPNKFFPLTMPQANTWARAIRQNPSKVTLLDPPKSDLFRFKRKDPSVKQPPAAPAANGAPHPVASAVNSAQPPAAPVVEQPPAVPVAPGATIFDLTLTAWPSMRNTNPFALAMLGIPMAFAPPNLMNTLYPLNPTMNTNPMNMPQPMNALHPLSPTMNTNPMNMPQPMHPEPVETYSKR</sequence>
<dbReference type="Proteomes" id="UP000005240">
    <property type="component" value="Unassembled WGS sequence"/>
</dbReference>
<accession>A0A0C4ES18</accession>
<reference evidence="3" key="4">
    <citation type="submission" date="2025-05" db="UniProtKB">
        <authorList>
            <consortium name="EnsemblFungi"/>
        </authorList>
    </citation>
    <scope>IDENTIFICATION</scope>
    <source>
        <strain evidence="3">isolate 1-1 / race 1 (BBBD)</strain>
    </source>
</reference>
<reference evidence="3 4" key="3">
    <citation type="journal article" date="2017" name="G3 (Bethesda)">
        <title>Comparative analysis highlights variable genome content of wheat rusts and divergence of the mating loci.</title>
        <authorList>
            <person name="Cuomo C.A."/>
            <person name="Bakkeren G."/>
            <person name="Khalil H.B."/>
            <person name="Panwar V."/>
            <person name="Joly D."/>
            <person name="Linning R."/>
            <person name="Sakthikumar S."/>
            <person name="Song X."/>
            <person name="Adiconis X."/>
            <person name="Fan L."/>
            <person name="Goldberg J.M."/>
            <person name="Levin J.Z."/>
            <person name="Young S."/>
            <person name="Zeng Q."/>
            <person name="Anikster Y."/>
            <person name="Bruce M."/>
            <person name="Wang M."/>
            <person name="Yin C."/>
            <person name="McCallum B."/>
            <person name="Szabo L.J."/>
            <person name="Hulbert S."/>
            <person name="Chen X."/>
            <person name="Fellers J.P."/>
        </authorList>
    </citation>
    <scope>NUCLEOTIDE SEQUENCE</scope>
    <source>
        <strain evidence="4">Isolate 1-1 / race 1 (BBBD)</strain>
        <strain evidence="3">isolate 1-1 / race 1 (BBBD)</strain>
    </source>
</reference>